<comment type="catalytic activity">
    <reaction evidence="16">
        <text>a 3,N(4)-etheno-2'-deoxycytidine in double-stranded DNA + 2-oxoglutarate + O2 + H2O = a 2'-deoxycytidine in double-stranded DNA + glyoxal + succinate + CO2</text>
        <dbReference type="Rhea" id="RHEA:70467"/>
        <dbReference type="Rhea" id="RHEA-COMP:17070"/>
        <dbReference type="Rhea" id="RHEA-COMP:17905"/>
        <dbReference type="ChEBI" id="CHEBI:15377"/>
        <dbReference type="ChEBI" id="CHEBI:15379"/>
        <dbReference type="ChEBI" id="CHEBI:16526"/>
        <dbReference type="ChEBI" id="CHEBI:16810"/>
        <dbReference type="ChEBI" id="CHEBI:30031"/>
        <dbReference type="ChEBI" id="CHEBI:34779"/>
        <dbReference type="ChEBI" id="CHEBI:85452"/>
        <dbReference type="ChEBI" id="CHEBI:189585"/>
    </reaction>
    <physiologicalReaction direction="left-to-right" evidence="16">
        <dbReference type="Rhea" id="RHEA:70468"/>
    </physiologicalReaction>
</comment>
<feature type="binding site" evidence="27">
    <location>
        <position position="194"/>
    </location>
    <ligand>
        <name>2-oxoglutarate</name>
        <dbReference type="ChEBI" id="CHEBI:16810"/>
    </ligand>
</feature>
<evidence type="ECO:0000256" key="2">
    <source>
        <dbReference type="ARBA" id="ARBA00004604"/>
    </source>
</evidence>
<reference evidence="29" key="2">
    <citation type="submission" date="2022-10" db="EMBL/GenBank/DDBJ databases">
        <authorList>
            <consortium name="ENA_rothamsted_submissions"/>
            <consortium name="culmorum"/>
            <person name="King R."/>
        </authorList>
    </citation>
    <scope>NUCLEOTIDE SEQUENCE</scope>
</reference>
<evidence type="ECO:0000256" key="16">
    <source>
        <dbReference type="ARBA" id="ARBA00051434"/>
    </source>
</evidence>
<comment type="subunit">
    <text evidence="22">Interacts with PCNA homotrimer; this interaction is enhanced during the S-phase of the cell cycle. Interacts with nucleolar proteins NCL, UBTF and NPM1. Interacts with XRCC5-XRCC6 heterodimer.</text>
</comment>
<comment type="cofactor">
    <cofactor evidence="1">
        <name>Fe(2+)</name>
        <dbReference type="ChEBI" id="CHEBI:29033"/>
    </cofactor>
</comment>
<dbReference type="GO" id="GO:0035516">
    <property type="term" value="F:broad specificity oxidative DNA demethylase activity"/>
    <property type="evidence" value="ECO:0007669"/>
    <property type="project" value="UniProtKB-EC"/>
</dbReference>
<comment type="catalytic activity">
    <reaction evidence="12">
        <text>an N(1)-methyl-2'-deoxyadenosine in single-stranded DNA + 2-oxoglutarate + O2 = a 2'-deoxyadenosine in single-stranded DNA + formaldehyde + succinate + CO2 + H(+)</text>
        <dbReference type="Rhea" id="RHEA:70447"/>
        <dbReference type="Rhea" id="RHEA-COMP:17895"/>
        <dbReference type="Rhea" id="RHEA-COMP:17896"/>
        <dbReference type="ChEBI" id="CHEBI:15378"/>
        <dbReference type="ChEBI" id="CHEBI:15379"/>
        <dbReference type="ChEBI" id="CHEBI:16526"/>
        <dbReference type="ChEBI" id="CHEBI:16810"/>
        <dbReference type="ChEBI" id="CHEBI:16842"/>
        <dbReference type="ChEBI" id="CHEBI:30031"/>
        <dbReference type="ChEBI" id="CHEBI:90615"/>
        <dbReference type="ChEBI" id="CHEBI:139096"/>
    </reaction>
    <physiologicalReaction direction="left-to-right" evidence="12">
        <dbReference type="Rhea" id="RHEA:70448"/>
    </physiologicalReaction>
</comment>
<dbReference type="Proteomes" id="UP001153714">
    <property type="component" value="Chromosome 11"/>
</dbReference>
<feature type="binding site" evidence="27">
    <location>
        <position position="116"/>
    </location>
    <ligand>
        <name>2-oxoglutarate</name>
        <dbReference type="ChEBI" id="CHEBI:16810"/>
    </ligand>
</feature>
<dbReference type="Gene3D" id="2.60.120.590">
    <property type="entry name" value="Alpha-ketoglutarate-dependent dioxygenase AlkB-like"/>
    <property type="match status" value="1"/>
</dbReference>
<evidence type="ECO:0000256" key="21">
    <source>
        <dbReference type="ARBA" id="ARBA00053025"/>
    </source>
</evidence>
<comment type="catalytic activity">
    <reaction evidence="13">
        <text>an N(3)-methyl-2'-deoxycytidine in single-stranded DNA + 2-oxoglutarate + O2 = a 2'-deoxycytidine in single-stranded DNA + formaldehyde + succinate + CO2 + H(+)</text>
        <dbReference type="Rhea" id="RHEA:70435"/>
        <dbReference type="Rhea" id="RHEA-COMP:12846"/>
        <dbReference type="Rhea" id="RHEA-COMP:17894"/>
        <dbReference type="ChEBI" id="CHEBI:15378"/>
        <dbReference type="ChEBI" id="CHEBI:15379"/>
        <dbReference type="ChEBI" id="CHEBI:16526"/>
        <dbReference type="ChEBI" id="CHEBI:16810"/>
        <dbReference type="ChEBI" id="CHEBI:16842"/>
        <dbReference type="ChEBI" id="CHEBI:30031"/>
        <dbReference type="ChEBI" id="CHEBI:85452"/>
        <dbReference type="ChEBI" id="CHEBI:139075"/>
    </reaction>
    <physiologicalReaction direction="left-to-right" evidence="13">
        <dbReference type="Rhea" id="RHEA:70436"/>
    </physiologicalReaction>
</comment>
<keyword evidence="9" id="KW-0408">Iron</keyword>
<evidence type="ECO:0000256" key="23">
    <source>
        <dbReference type="ARBA" id="ARBA00066725"/>
    </source>
</evidence>
<comment type="catalytic activity">
    <reaction evidence="18">
        <text>a 3,N(4)-etheno-2'-deoxycytidine in single-stranded DNA + 2-oxoglutarate + O2 + H2O = a 2'-deoxycytidine in single-stranded DNA + glyoxal + succinate + CO2</text>
        <dbReference type="Rhea" id="RHEA:70471"/>
        <dbReference type="Rhea" id="RHEA-COMP:12846"/>
        <dbReference type="Rhea" id="RHEA-COMP:17906"/>
        <dbReference type="ChEBI" id="CHEBI:15377"/>
        <dbReference type="ChEBI" id="CHEBI:15379"/>
        <dbReference type="ChEBI" id="CHEBI:16526"/>
        <dbReference type="ChEBI" id="CHEBI:16810"/>
        <dbReference type="ChEBI" id="CHEBI:30031"/>
        <dbReference type="ChEBI" id="CHEBI:34779"/>
        <dbReference type="ChEBI" id="CHEBI:85452"/>
        <dbReference type="ChEBI" id="CHEBI:189585"/>
    </reaction>
    <physiologicalReaction direction="left-to-right" evidence="18">
        <dbReference type="Rhea" id="RHEA:70472"/>
    </physiologicalReaction>
</comment>
<organism evidence="29 30">
    <name type="scientific">Diatraea saccharalis</name>
    <name type="common">sugarcane borer</name>
    <dbReference type="NCBI Taxonomy" id="40085"/>
    <lineage>
        <taxon>Eukaryota</taxon>
        <taxon>Metazoa</taxon>
        <taxon>Ecdysozoa</taxon>
        <taxon>Arthropoda</taxon>
        <taxon>Hexapoda</taxon>
        <taxon>Insecta</taxon>
        <taxon>Pterygota</taxon>
        <taxon>Neoptera</taxon>
        <taxon>Endopterygota</taxon>
        <taxon>Lepidoptera</taxon>
        <taxon>Glossata</taxon>
        <taxon>Ditrysia</taxon>
        <taxon>Pyraloidea</taxon>
        <taxon>Crambidae</taxon>
        <taxon>Crambinae</taxon>
        <taxon>Diatraea</taxon>
    </lineage>
</organism>
<dbReference type="GO" id="GO:0051747">
    <property type="term" value="F:cytosine C-5 DNA demethylase activity"/>
    <property type="evidence" value="ECO:0007669"/>
    <property type="project" value="TreeGrafter"/>
</dbReference>
<feature type="binding site" evidence="27">
    <location>
        <position position="206"/>
    </location>
    <ligand>
        <name>2-oxoglutarate</name>
        <dbReference type="ChEBI" id="CHEBI:16810"/>
    </ligand>
</feature>
<evidence type="ECO:0000256" key="27">
    <source>
        <dbReference type="PIRSR" id="PIRSR632852-1"/>
    </source>
</evidence>
<proteinExistence type="predicted"/>
<evidence type="ECO:0000256" key="20">
    <source>
        <dbReference type="ARBA" id="ARBA00052800"/>
    </source>
</evidence>
<dbReference type="SUPFAM" id="SSF51197">
    <property type="entry name" value="Clavaminate synthase-like"/>
    <property type="match status" value="1"/>
</dbReference>
<dbReference type="GO" id="GO:0006307">
    <property type="term" value="P:DNA alkylation repair"/>
    <property type="evidence" value="ECO:0007669"/>
    <property type="project" value="TreeGrafter"/>
</dbReference>
<evidence type="ECO:0000256" key="22">
    <source>
        <dbReference type="ARBA" id="ARBA00062909"/>
    </source>
</evidence>
<evidence type="ECO:0000256" key="4">
    <source>
        <dbReference type="ARBA" id="ARBA00022723"/>
    </source>
</evidence>
<dbReference type="OrthoDB" id="445341at2759"/>
<dbReference type="Pfam" id="PF13532">
    <property type="entry name" value="2OG-FeII_Oxy_2"/>
    <property type="match status" value="1"/>
</dbReference>
<dbReference type="GO" id="GO:0005730">
    <property type="term" value="C:nucleolus"/>
    <property type="evidence" value="ECO:0007669"/>
    <property type="project" value="UniProtKB-SubCell"/>
</dbReference>
<evidence type="ECO:0000256" key="25">
    <source>
        <dbReference type="ARBA" id="ARBA00077989"/>
    </source>
</evidence>
<comment type="catalytic activity">
    <reaction evidence="14">
        <text>a 1,N(6)-etheno-2'-deoxyadenosine in single-stranded DNA + 2-oxoglutarate + O2 + H2O = a 2'-deoxyadenosine in single-stranded DNA + glyoxal + succinate + CO2</text>
        <dbReference type="Rhea" id="RHEA:70459"/>
        <dbReference type="Rhea" id="RHEA-COMP:17896"/>
        <dbReference type="Rhea" id="RHEA-COMP:17904"/>
        <dbReference type="ChEBI" id="CHEBI:15377"/>
        <dbReference type="ChEBI" id="CHEBI:15379"/>
        <dbReference type="ChEBI" id="CHEBI:16526"/>
        <dbReference type="ChEBI" id="CHEBI:16810"/>
        <dbReference type="ChEBI" id="CHEBI:30031"/>
        <dbReference type="ChEBI" id="CHEBI:34779"/>
        <dbReference type="ChEBI" id="CHEBI:90615"/>
        <dbReference type="ChEBI" id="CHEBI:189583"/>
    </reaction>
    <physiologicalReaction direction="left-to-right" evidence="14">
        <dbReference type="Rhea" id="RHEA:70460"/>
    </physiologicalReaction>
</comment>
<dbReference type="PANTHER" id="PTHR31573:SF1">
    <property type="entry name" value="DNA OXIDATIVE DEMETHYLASE ALKBH2"/>
    <property type="match status" value="1"/>
</dbReference>
<dbReference type="EC" id="1.14.11.33" evidence="23"/>
<comment type="catalytic activity">
    <reaction evidence="21">
        <text>a methylated nucleobase within DNA + 2-oxoglutarate + O2 = a nucleobase within DNA + formaldehyde + succinate + CO2</text>
        <dbReference type="Rhea" id="RHEA:30299"/>
        <dbReference type="Rhea" id="RHEA-COMP:12192"/>
        <dbReference type="Rhea" id="RHEA-COMP:12193"/>
        <dbReference type="ChEBI" id="CHEBI:15379"/>
        <dbReference type="ChEBI" id="CHEBI:16526"/>
        <dbReference type="ChEBI" id="CHEBI:16810"/>
        <dbReference type="ChEBI" id="CHEBI:16842"/>
        <dbReference type="ChEBI" id="CHEBI:30031"/>
        <dbReference type="ChEBI" id="CHEBI:32875"/>
        <dbReference type="ChEBI" id="CHEBI:64428"/>
        <dbReference type="EC" id="1.14.11.33"/>
    </reaction>
    <physiologicalReaction direction="left-to-right" evidence="21">
        <dbReference type="Rhea" id="RHEA:30300"/>
    </physiologicalReaction>
</comment>
<keyword evidence="11" id="KW-0539">Nucleus</keyword>
<evidence type="ECO:0000256" key="18">
    <source>
        <dbReference type="ARBA" id="ARBA00052597"/>
    </source>
</evidence>
<keyword evidence="4" id="KW-0479">Metal-binding</keyword>
<keyword evidence="6" id="KW-0460">Magnesium</keyword>
<reference evidence="29" key="1">
    <citation type="submission" date="2021-12" db="EMBL/GenBank/DDBJ databases">
        <authorList>
            <person name="King R."/>
        </authorList>
    </citation>
    <scope>NUCLEOTIDE SEQUENCE</scope>
</reference>
<dbReference type="GO" id="GO:0005654">
    <property type="term" value="C:nucleoplasm"/>
    <property type="evidence" value="ECO:0007669"/>
    <property type="project" value="UniProtKB-SubCell"/>
</dbReference>
<evidence type="ECO:0000256" key="7">
    <source>
        <dbReference type="ARBA" id="ARBA00022964"/>
    </source>
</evidence>
<evidence type="ECO:0000256" key="1">
    <source>
        <dbReference type="ARBA" id="ARBA00001954"/>
    </source>
</evidence>
<evidence type="ECO:0000256" key="5">
    <source>
        <dbReference type="ARBA" id="ARBA00022763"/>
    </source>
</evidence>
<keyword evidence="5" id="KW-0227">DNA damage</keyword>
<comment type="catalytic activity">
    <reaction evidence="19">
        <text>a 1,N(6)-etheno-2'-deoxyadenosine in double-stranded DNA + 2-oxoglutarate + O2 + H2O = a 2'-deoxyadenosine in double-stranded DNA + glyoxal + succinate + CO2</text>
        <dbReference type="Rhea" id="RHEA:70463"/>
        <dbReference type="Rhea" id="RHEA-COMP:17897"/>
        <dbReference type="Rhea" id="RHEA-COMP:17903"/>
        <dbReference type="ChEBI" id="CHEBI:15377"/>
        <dbReference type="ChEBI" id="CHEBI:15379"/>
        <dbReference type="ChEBI" id="CHEBI:16526"/>
        <dbReference type="ChEBI" id="CHEBI:16810"/>
        <dbReference type="ChEBI" id="CHEBI:30031"/>
        <dbReference type="ChEBI" id="CHEBI:34779"/>
        <dbReference type="ChEBI" id="CHEBI:90615"/>
        <dbReference type="ChEBI" id="CHEBI:189583"/>
    </reaction>
    <physiologicalReaction direction="left-to-right" evidence="19">
        <dbReference type="Rhea" id="RHEA:70464"/>
    </physiologicalReaction>
</comment>
<keyword evidence="30" id="KW-1185">Reference proteome</keyword>
<keyword evidence="7" id="KW-0223">Dioxygenase</keyword>
<feature type="binding site" evidence="27">
    <location>
        <position position="212"/>
    </location>
    <ligand>
        <name>2-oxoglutarate</name>
        <dbReference type="ChEBI" id="CHEBI:16810"/>
    </ligand>
</feature>
<evidence type="ECO:0000259" key="28">
    <source>
        <dbReference type="PROSITE" id="PS51471"/>
    </source>
</evidence>
<keyword evidence="10" id="KW-0234">DNA repair</keyword>
<feature type="binding site" evidence="27">
    <location>
        <begin position="59"/>
        <end position="61"/>
    </location>
    <ligand>
        <name>substrate</name>
    </ligand>
</feature>
<feature type="binding site" evidence="27">
    <location>
        <position position="210"/>
    </location>
    <ligand>
        <name>2-oxoglutarate</name>
        <dbReference type="ChEBI" id="CHEBI:16810"/>
    </ligand>
</feature>
<gene>
    <name evidence="29" type="ORF">DIATSA_LOCUS1614</name>
</gene>
<feature type="domain" description="Fe2OG dioxygenase" evidence="28">
    <location>
        <begin position="109"/>
        <end position="215"/>
    </location>
</feature>
<feature type="binding site" evidence="27">
    <location>
        <begin position="79"/>
        <end position="81"/>
    </location>
    <ligand>
        <name>substrate</name>
    </ligand>
</feature>
<dbReference type="GO" id="GO:0008198">
    <property type="term" value="F:ferrous iron binding"/>
    <property type="evidence" value="ECO:0007669"/>
    <property type="project" value="TreeGrafter"/>
</dbReference>
<evidence type="ECO:0000256" key="12">
    <source>
        <dbReference type="ARBA" id="ARBA00051010"/>
    </source>
</evidence>
<dbReference type="InterPro" id="IPR037151">
    <property type="entry name" value="AlkB-like_sf"/>
</dbReference>
<evidence type="ECO:0000256" key="14">
    <source>
        <dbReference type="ARBA" id="ARBA00051189"/>
    </source>
</evidence>
<sequence length="217" mass="24734">MDKLKTIDLSSITWKNIKDQGLDLDYTIAIPKNIANELLKELDESLEYFTGELSQVRVFGKLYPLPRQQVAYGGPGITYSYSGTTVPALPWPTPVLALRDFLTTLKGIKYEFVLVNKYRNGNDHMGEHRDNEPELDSNYPITSVSLGQDRDFILKHKDARKSAGAKIPIPPVKLTLEHGSILLMNPPTNSIWYHSLPVRKRVLNPRINLTFRKMRTK</sequence>
<dbReference type="EMBL" id="OU893342">
    <property type="protein sequence ID" value="CAG9783443.1"/>
    <property type="molecule type" value="Genomic_DNA"/>
</dbReference>
<dbReference type="PROSITE" id="PS51471">
    <property type="entry name" value="FE2OG_OXY"/>
    <property type="match status" value="1"/>
</dbReference>
<evidence type="ECO:0000256" key="19">
    <source>
        <dbReference type="ARBA" id="ARBA00052627"/>
    </source>
</evidence>
<evidence type="ECO:0000256" key="15">
    <source>
        <dbReference type="ARBA" id="ARBA00051376"/>
    </source>
</evidence>
<evidence type="ECO:0000256" key="13">
    <source>
        <dbReference type="ARBA" id="ARBA00051165"/>
    </source>
</evidence>
<dbReference type="InterPro" id="IPR005123">
    <property type="entry name" value="Oxoglu/Fe-dep_dioxygenase_dom"/>
</dbReference>
<evidence type="ECO:0000256" key="6">
    <source>
        <dbReference type="ARBA" id="ARBA00022842"/>
    </source>
</evidence>
<evidence type="ECO:0000256" key="26">
    <source>
        <dbReference type="ARBA" id="ARBA00081727"/>
    </source>
</evidence>
<keyword evidence="8" id="KW-0560">Oxidoreductase</keyword>
<evidence type="ECO:0000256" key="17">
    <source>
        <dbReference type="ARBA" id="ARBA00051755"/>
    </source>
</evidence>
<evidence type="ECO:0000256" key="10">
    <source>
        <dbReference type="ARBA" id="ARBA00023204"/>
    </source>
</evidence>
<comment type="catalytic activity">
    <reaction evidence="17">
        <text>a 1,N(2)-etheno-2'-deoxyguanosine in double-stranded DNA + 2-oxoglutarate + O2 + H2O = a 2'-deoxyguanosine in double-stranded DNA + glyoxal + succinate + CO2</text>
        <dbReference type="Rhea" id="RHEA:70487"/>
        <dbReference type="Rhea" id="RHEA-COMP:17910"/>
        <dbReference type="Rhea" id="RHEA-COMP:17912"/>
        <dbReference type="ChEBI" id="CHEBI:15377"/>
        <dbReference type="ChEBI" id="CHEBI:15379"/>
        <dbReference type="ChEBI" id="CHEBI:16526"/>
        <dbReference type="ChEBI" id="CHEBI:16810"/>
        <dbReference type="ChEBI" id="CHEBI:30031"/>
        <dbReference type="ChEBI" id="CHEBI:34779"/>
        <dbReference type="ChEBI" id="CHEBI:85445"/>
        <dbReference type="ChEBI" id="CHEBI:189586"/>
    </reaction>
    <physiologicalReaction direction="left-to-right" evidence="17">
        <dbReference type="Rhea" id="RHEA:70488"/>
    </physiologicalReaction>
</comment>
<name>A0A9N9QU97_9NEOP</name>
<evidence type="ECO:0000313" key="29">
    <source>
        <dbReference type="EMBL" id="CAG9783443.1"/>
    </source>
</evidence>
<feature type="binding site" evidence="27">
    <location>
        <position position="128"/>
    </location>
    <ligand>
        <name>2-oxoglutarate</name>
        <dbReference type="ChEBI" id="CHEBI:16810"/>
    </ligand>
</feature>
<protein>
    <recommendedName>
        <fullName evidence="24">DNA oxidative demethylase ALKBH2</fullName>
        <ecNumber evidence="23">1.14.11.33</ecNumber>
    </recommendedName>
    <alternativeName>
        <fullName evidence="25">Alkylated DNA repair protein alkB homolog 2</fullName>
    </alternativeName>
    <alternativeName>
        <fullName evidence="26">Alpha-ketoglutarate-dependent dioxygenase alkB homolog 2</fullName>
    </alternativeName>
</protein>
<accession>A0A9N9QU97</accession>
<comment type="subcellular location">
    <subcellularLocation>
        <location evidence="2">Nucleus</location>
        <location evidence="2">Nucleolus</location>
    </subcellularLocation>
    <subcellularLocation>
        <location evidence="3">Nucleus</location>
        <location evidence="3">Nucleoplasm</location>
    </subcellularLocation>
</comment>
<dbReference type="InterPro" id="IPR027450">
    <property type="entry name" value="AlkB-like"/>
</dbReference>
<dbReference type="PANTHER" id="PTHR31573">
    <property type="entry name" value="ALPHA-KETOGLUTARATE-DEPENDENT DIOXYGENASE ALKB HOMOLOG 2"/>
    <property type="match status" value="1"/>
</dbReference>
<evidence type="ECO:0000256" key="24">
    <source>
        <dbReference type="ARBA" id="ARBA00072134"/>
    </source>
</evidence>
<evidence type="ECO:0000256" key="9">
    <source>
        <dbReference type="ARBA" id="ARBA00023004"/>
    </source>
</evidence>
<evidence type="ECO:0000256" key="3">
    <source>
        <dbReference type="ARBA" id="ARBA00004642"/>
    </source>
</evidence>
<comment type="catalytic activity">
    <reaction evidence="20">
        <text>an N(1)-methyl-2'-deoxyadenosine in double-stranded DNA + 2-oxoglutarate + O2 = a 2'-deoxyadenosine in double-stranded DNA + formaldehyde + succinate + CO2 + H(+)</text>
        <dbReference type="Rhea" id="RHEA:70443"/>
        <dbReference type="Rhea" id="RHEA-COMP:14236"/>
        <dbReference type="Rhea" id="RHEA-COMP:17897"/>
        <dbReference type="ChEBI" id="CHEBI:15378"/>
        <dbReference type="ChEBI" id="CHEBI:15379"/>
        <dbReference type="ChEBI" id="CHEBI:16526"/>
        <dbReference type="ChEBI" id="CHEBI:16810"/>
        <dbReference type="ChEBI" id="CHEBI:16842"/>
        <dbReference type="ChEBI" id="CHEBI:30031"/>
        <dbReference type="ChEBI" id="CHEBI:90615"/>
        <dbReference type="ChEBI" id="CHEBI:139096"/>
    </reaction>
    <physiologicalReaction direction="left-to-right" evidence="20">
        <dbReference type="Rhea" id="RHEA:70444"/>
    </physiologicalReaction>
</comment>
<evidence type="ECO:0000256" key="8">
    <source>
        <dbReference type="ARBA" id="ARBA00023002"/>
    </source>
</evidence>
<evidence type="ECO:0000256" key="11">
    <source>
        <dbReference type="ARBA" id="ARBA00023242"/>
    </source>
</evidence>
<dbReference type="FunFam" id="2.60.120.590:FF:000004">
    <property type="entry name" value="DNA oxidative demethylase ALKBH2"/>
    <property type="match status" value="1"/>
</dbReference>
<evidence type="ECO:0000313" key="30">
    <source>
        <dbReference type="Proteomes" id="UP001153714"/>
    </source>
</evidence>
<feature type="binding site" evidence="27">
    <location>
        <position position="118"/>
    </location>
    <ligand>
        <name>2-oxoglutarate</name>
        <dbReference type="ChEBI" id="CHEBI:16810"/>
    </ligand>
</feature>
<dbReference type="AlphaFoldDB" id="A0A9N9QU97"/>
<comment type="catalytic activity">
    <reaction evidence="15">
        <text>an N(3)-methyl-2'-deoxycytidine in double-stranded DNA + 2-oxoglutarate + O2 = a 2'-deoxycytidine in double-stranded DNA + formaldehyde + succinate + CO2 + H(+)</text>
        <dbReference type="Rhea" id="RHEA:70439"/>
        <dbReference type="Rhea" id="RHEA-COMP:14237"/>
        <dbReference type="Rhea" id="RHEA-COMP:17070"/>
        <dbReference type="ChEBI" id="CHEBI:15378"/>
        <dbReference type="ChEBI" id="CHEBI:15379"/>
        <dbReference type="ChEBI" id="CHEBI:16526"/>
        <dbReference type="ChEBI" id="CHEBI:16810"/>
        <dbReference type="ChEBI" id="CHEBI:16842"/>
        <dbReference type="ChEBI" id="CHEBI:30031"/>
        <dbReference type="ChEBI" id="CHEBI:85452"/>
        <dbReference type="ChEBI" id="CHEBI:139075"/>
    </reaction>
    <physiologicalReaction direction="left-to-right" evidence="15">
        <dbReference type="Rhea" id="RHEA:70440"/>
    </physiologicalReaction>
</comment>
<dbReference type="InterPro" id="IPR032852">
    <property type="entry name" value="ALKBH2"/>
</dbReference>